<dbReference type="Proteomes" id="UP000822688">
    <property type="component" value="Chromosome 1"/>
</dbReference>
<dbReference type="SUPFAM" id="SSF53067">
    <property type="entry name" value="Actin-like ATPase domain"/>
    <property type="match status" value="2"/>
</dbReference>
<keyword evidence="2" id="KW-0067">ATP-binding</keyword>
<evidence type="ECO:0000256" key="1">
    <source>
        <dbReference type="ARBA" id="ARBA00022741"/>
    </source>
</evidence>
<organism evidence="3 4">
    <name type="scientific">Ceratodon purpureus</name>
    <name type="common">Fire moss</name>
    <name type="synonym">Dicranum purpureum</name>
    <dbReference type="NCBI Taxonomy" id="3225"/>
    <lineage>
        <taxon>Eukaryota</taxon>
        <taxon>Viridiplantae</taxon>
        <taxon>Streptophyta</taxon>
        <taxon>Embryophyta</taxon>
        <taxon>Bryophyta</taxon>
        <taxon>Bryophytina</taxon>
        <taxon>Bryopsida</taxon>
        <taxon>Dicranidae</taxon>
        <taxon>Pseudoditrichales</taxon>
        <taxon>Ditrichaceae</taxon>
        <taxon>Ceratodon</taxon>
    </lineage>
</organism>
<dbReference type="AlphaFoldDB" id="A0A8T0J3B3"/>
<reference evidence="3" key="1">
    <citation type="submission" date="2020-06" db="EMBL/GenBank/DDBJ databases">
        <title>WGS assembly of Ceratodon purpureus strain R40.</title>
        <authorList>
            <person name="Carey S.B."/>
            <person name="Jenkins J."/>
            <person name="Shu S."/>
            <person name="Lovell J.T."/>
            <person name="Sreedasyam A."/>
            <person name="Maumus F."/>
            <person name="Tiley G.P."/>
            <person name="Fernandez-Pozo N."/>
            <person name="Barry K."/>
            <person name="Chen C."/>
            <person name="Wang M."/>
            <person name="Lipzen A."/>
            <person name="Daum C."/>
            <person name="Saski C.A."/>
            <person name="Payton A.C."/>
            <person name="Mcbreen J.C."/>
            <person name="Conrad R.E."/>
            <person name="Kollar L.M."/>
            <person name="Olsson S."/>
            <person name="Huttunen S."/>
            <person name="Landis J.B."/>
            <person name="Wickett N.J."/>
            <person name="Johnson M.G."/>
            <person name="Rensing S.A."/>
            <person name="Grimwood J."/>
            <person name="Schmutz J."/>
            <person name="Mcdaniel S.F."/>
        </authorList>
    </citation>
    <scope>NUCLEOTIDE SEQUENCE</scope>
    <source>
        <strain evidence="3">R40</strain>
    </source>
</reference>
<dbReference type="OrthoDB" id="546249at2759"/>
<evidence type="ECO:0000313" key="3">
    <source>
        <dbReference type="EMBL" id="KAG0590424.1"/>
    </source>
</evidence>
<dbReference type="PANTHER" id="PTHR14187:SF5">
    <property type="entry name" value="HEAT SHOCK 70 KDA PROTEIN 12A"/>
    <property type="match status" value="1"/>
</dbReference>
<proteinExistence type="predicted"/>
<keyword evidence="4" id="KW-1185">Reference proteome</keyword>
<name>A0A8T0J3B3_CERPU</name>
<dbReference type="Gene3D" id="3.30.420.40">
    <property type="match status" value="1"/>
</dbReference>
<dbReference type="InterPro" id="IPR043129">
    <property type="entry name" value="ATPase_NBD"/>
</dbReference>
<sequence>MSDSNLAEAKVVVGLDFGTTFSGYAFAHTSKPNEILTFYDWPRPMKPYCKTLTAVYYEPGDGAVAQLKSWGFPALHEFTKDINNLQKMRAKSAVDLPEVGTYLVRFKLHLASKDSGESSATKLPKGFTVTNVIADYLREIGASIMRHLRTKYNDDLTMESVQWCVTVPSIWDDHAKKQMEVCMARAGLIGSAQSAGGSPHPLSIVLEPEAASCYCHRNMPDLHLVKGDRLLVADIGGGTTDIVVQEWISETPDDYRVKEVTYSTGGLCGGTYVDEQFNRFLFSKIQCLPRFLRKSSAFMAEIFKRWEEIKCSFGDMVTVGESFEIQLPSKLASDWEDYDSEQGNPPRPSYDELELTHTDIKEIFDPVVEQNLALIADQLSRTSNVKVIFVVGGFAGSPYLLSKIKERFIGAVEKVISPVQPGSAVCQGAVMLALNPDGITSRVARKTYGFEVCRDFRTGDPDELEYISWVGEDKKCEACFSSFVKKGDLLEVDHCVSKEFSPLHPGAKNLKFVLYSSGEMDPKYTRGPGAESKEEASFQVDISAGAHVEGRPIVKVSMYFGRSAIEVKAIGQNFGNGEVHGCQLPVEFRGDWI</sequence>
<evidence type="ECO:0000313" key="4">
    <source>
        <dbReference type="Proteomes" id="UP000822688"/>
    </source>
</evidence>
<protein>
    <submittedName>
        <fullName evidence="3">Uncharacterized protein</fullName>
    </submittedName>
</protein>
<dbReference type="EMBL" id="CM026421">
    <property type="protein sequence ID" value="KAG0590424.1"/>
    <property type="molecule type" value="Genomic_DNA"/>
</dbReference>
<evidence type="ECO:0000256" key="2">
    <source>
        <dbReference type="ARBA" id="ARBA00022840"/>
    </source>
</evidence>
<dbReference type="InterPro" id="IPR013126">
    <property type="entry name" value="Hsp_70_fam"/>
</dbReference>
<dbReference type="PANTHER" id="PTHR14187">
    <property type="entry name" value="ALPHA KINASE/ELONGATION FACTOR 2 KINASE"/>
    <property type="match status" value="1"/>
</dbReference>
<dbReference type="CDD" id="cd10229">
    <property type="entry name" value="ASKHA_NBD_HSP70_HSPA12"/>
    <property type="match status" value="1"/>
</dbReference>
<accession>A0A8T0J3B3</accession>
<keyword evidence="1" id="KW-0547">Nucleotide-binding</keyword>
<gene>
    <name evidence="3" type="ORF">KC19_1G098500</name>
</gene>
<comment type="caution">
    <text evidence="3">The sequence shown here is derived from an EMBL/GenBank/DDBJ whole genome shotgun (WGS) entry which is preliminary data.</text>
</comment>
<dbReference type="Pfam" id="PF00012">
    <property type="entry name" value="HSP70"/>
    <property type="match status" value="1"/>
</dbReference>
<dbReference type="GO" id="GO:0005524">
    <property type="term" value="F:ATP binding"/>
    <property type="evidence" value="ECO:0007669"/>
    <property type="project" value="UniProtKB-KW"/>
</dbReference>
<dbReference type="GO" id="GO:0140662">
    <property type="term" value="F:ATP-dependent protein folding chaperone"/>
    <property type="evidence" value="ECO:0007669"/>
    <property type="project" value="InterPro"/>
</dbReference>